<evidence type="ECO:0000256" key="4">
    <source>
        <dbReference type="ARBA" id="ARBA00022801"/>
    </source>
</evidence>
<dbReference type="STRING" id="1328759.A0A5C2S989"/>
<evidence type="ECO:0000313" key="11">
    <source>
        <dbReference type="Proteomes" id="UP000313359"/>
    </source>
</evidence>
<dbReference type="FunFam" id="2.40.70.10:FF:000115">
    <property type="entry name" value="Lysosomal aspartic protease"/>
    <property type="match status" value="1"/>
</dbReference>
<evidence type="ECO:0000256" key="3">
    <source>
        <dbReference type="ARBA" id="ARBA00022750"/>
    </source>
</evidence>
<proteinExistence type="inferred from homology"/>
<evidence type="ECO:0000256" key="1">
    <source>
        <dbReference type="ARBA" id="ARBA00007447"/>
    </source>
</evidence>
<feature type="active site" evidence="5">
    <location>
        <position position="309"/>
    </location>
</feature>
<protein>
    <submittedName>
        <fullName evidence="10">Acid protease</fullName>
    </submittedName>
</protein>
<evidence type="ECO:0000256" key="5">
    <source>
        <dbReference type="PIRSR" id="PIRSR601461-1"/>
    </source>
</evidence>
<dbReference type="InterPro" id="IPR034164">
    <property type="entry name" value="Pepsin-like_dom"/>
</dbReference>
<organism evidence="10 11">
    <name type="scientific">Lentinus tigrinus ALCF2SS1-6</name>
    <dbReference type="NCBI Taxonomy" id="1328759"/>
    <lineage>
        <taxon>Eukaryota</taxon>
        <taxon>Fungi</taxon>
        <taxon>Dikarya</taxon>
        <taxon>Basidiomycota</taxon>
        <taxon>Agaricomycotina</taxon>
        <taxon>Agaricomycetes</taxon>
        <taxon>Polyporales</taxon>
        <taxon>Polyporaceae</taxon>
        <taxon>Lentinus</taxon>
    </lineage>
</organism>
<keyword evidence="2 10" id="KW-0645">Protease</keyword>
<reference evidence="10" key="1">
    <citation type="journal article" date="2018" name="Genome Biol. Evol.">
        <title>Genomics and development of Lentinus tigrinus, a white-rot wood-decaying mushroom with dimorphic fruiting bodies.</title>
        <authorList>
            <person name="Wu B."/>
            <person name="Xu Z."/>
            <person name="Knudson A."/>
            <person name="Carlson A."/>
            <person name="Chen N."/>
            <person name="Kovaka S."/>
            <person name="LaButti K."/>
            <person name="Lipzen A."/>
            <person name="Pennachio C."/>
            <person name="Riley R."/>
            <person name="Schakwitz W."/>
            <person name="Umezawa K."/>
            <person name="Ohm R.A."/>
            <person name="Grigoriev I.V."/>
            <person name="Nagy L.G."/>
            <person name="Gibbons J."/>
            <person name="Hibbett D."/>
        </authorList>
    </citation>
    <scope>NUCLEOTIDE SEQUENCE [LARGE SCALE GENOMIC DNA]</scope>
    <source>
        <strain evidence="10">ALCF2SS1-6</strain>
    </source>
</reference>
<dbReference type="PRINTS" id="PR00792">
    <property type="entry name" value="PEPSIN"/>
</dbReference>
<dbReference type="PANTHER" id="PTHR47966:SF51">
    <property type="entry name" value="BETA-SITE APP-CLEAVING ENZYME, ISOFORM A-RELATED"/>
    <property type="match status" value="1"/>
</dbReference>
<keyword evidence="6" id="KW-1015">Disulfide bond</keyword>
<evidence type="ECO:0000256" key="6">
    <source>
        <dbReference type="PIRSR" id="PIRSR601461-2"/>
    </source>
</evidence>
<dbReference type="InterPro" id="IPR001461">
    <property type="entry name" value="Aspartic_peptidase_A1"/>
</dbReference>
<keyword evidence="8" id="KW-0732">Signal</keyword>
<gene>
    <name evidence="10" type="ORF">L227DRAFT_112651</name>
</gene>
<dbReference type="Proteomes" id="UP000313359">
    <property type="component" value="Unassembled WGS sequence"/>
</dbReference>
<dbReference type="SUPFAM" id="SSF50630">
    <property type="entry name" value="Acid proteases"/>
    <property type="match status" value="1"/>
</dbReference>
<evidence type="ECO:0000313" key="10">
    <source>
        <dbReference type="EMBL" id="RPD59797.1"/>
    </source>
</evidence>
<feature type="chain" id="PRO_5023137076" evidence="8">
    <location>
        <begin position="19"/>
        <end position="422"/>
    </location>
</feature>
<keyword evidence="3" id="KW-0064">Aspartyl protease</keyword>
<feature type="signal peptide" evidence="8">
    <location>
        <begin position="1"/>
        <end position="18"/>
    </location>
</feature>
<dbReference type="Pfam" id="PF00026">
    <property type="entry name" value="Asp"/>
    <property type="match status" value="1"/>
</dbReference>
<dbReference type="InterPro" id="IPR021109">
    <property type="entry name" value="Peptidase_aspartic_dom_sf"/>
</dbReference>
<evidence type="ECO:0000256" key="7">
    <source>
        <dbReference type="SAM" id="MobiDB-lite"/>
    </source>
</evidence>
<evidence type="ECO:0000256" key="2">
    <source>
        <dbReference type="ARBA" id="ARBA00022670"/>
    </source>
</evidence>
<dbReference type="PANTHER" id="PTHR47966">
    <property type="entry name" value="BETA-SITE APP-CLEAVING ENZYME, ISOFORM A-RELATED"/>
    <property type="match status" value="1"/>
</dbReference>
<keyword evidence="11" id="KW-1185">Reference proteome</keyword>
<feature type="domain" description="Peptidase A1" evidence="9">
    <location>
        <begin position="114"/>
        <end position="419"/>
    </location>
</feature>
<dbReference type="OrthoDB" id="15189at2759"/>
<name>A0A5C2S989_9APHY</name>
<feature type="region of interest" description="Disordered" evidence="7">
    <location>
        <begin position="87"/>
        <end position="106"/>
    </location>
</feature>
<accession>A0A5C2S989</accession>
<feature type="active site" evidence="5">
    <location>
        <position position="132"/>
    </location>
</feature>
<keyword evidence="4" id="KW-0378">Hydrolase</keyword>
<comment type="similarity">
    <text evidence="1">Belongs to the peptidase A1 family.</text>
</comment>
<dbReference type="GO" id="GO:0004190">
    <property type="term" value="F:aspartic-type endopeptidase activity"/>
    <property type="evidence" value="ECO:0007669"/>
    <property type="project" value="UniProtKB-KW"/>
</dbReference>
<evidence type="ECO:0000256" key="8">
    <source>
        <dbReference type="SAM" id="SignalP"/>
    </source>
</evidence>
<feature type="disulfide bond" evidence="6">
    <location>
        <begin position="145"/>
        <end position="150"/>
    </location>
</feature>
<dbReference type="EMBL" id="ML122268">
    <property type="protein sequence ID" value="RPD59797.1"/>
    <property type="molecule type" value="Genomic_DNA"/>
</dbReference>
<dbReference type="PROSITE" id="PS51767">
    <property type="entry name" value="PEPTIDASE_A1"/>
    <property type="match status" value="1"/>
</dbReference>
<dbReference type="CDD" id="cd05471">
    <property type="entry name" value="pepsin_like"/>
    <property type="match status" value="1"/>
</dbReference>
<sequence>MFVKSNVVVLALILSTCASPVPEEAGTRIDFQKRNALTTEDGWFDHAAAVRQVKYDKNKHRGNLIAVQRNIGLEAFNEGATILPYAGDTSSNDDSSHAKRQSVSLTDQENDSYWSGALSIGTPGKSFVIDFDTGSADLWVPSANCTSSTCSKKNKYSSASSSTSMPRPGNFTIVYGDNSTVSGPIFADTVTVAGIKATKQSFSPVTTLSPSFGSEARDGILGLGYPALSQLGTPYFFTAKAQGAIKIGVFGFKLAKTKSSLYIGGTDMSAYNGSIEYHPVSRQVYWQIGNANLVISNTTVASNLSTIIDSGTTIIYGPPSQVKTFYRKIPGSKLYDSANGFYSYPCSSVPSNVAFNWGGKNWSISATNFNIGKASSTQCIGAIAAQDLGLGSNVWLLGDSFMKNVYTAFSVDQNAVGFATLR</sequence>
<dbReference type="GO" id="GO:0006508">
    <property type="term" value="P:proteolysis"/>
    <property type="evidence" value="ECO:0007669"/>
    <property type="project" value="UniProtKB-KW"/>
</dbReference>
<dbReference type="InterPro" id="IPR033121">
    <property type="entry name" value="PEPTIDASE_A1"/>
</dbReference>
<evidence type="ECO:0000259" key="9">
    <source>
        <dbReference type="PROSITE" id="PS51767"/>
    </source>
</evidence>
<dbReference type="AlphaFoldDB" id="A0A5C2S989"/>
<dbReference type="Gene3D" id="2.40.70.10">
    <property type="entry name" value="Acid Proteases"/>
    <property type="match status" value="2"/>
</dbReference>